<dbReference type="GO" id="GO:0009279">
    <property type="term" value="C:cell outer membrane"/>
    <property type="evidence" value="ECO:0007669"/>
    <property type="project" value="UniProtKB-SubCell"/>
</dbReference>
<evidence type="ECO:0000256" key="7">
    <source>
        <dbReference type="ARBA" id="ARBA00023237"/>
    </source>
</evidence>
<organism evidence="10 11">
    <name type="scientific">Candidatus Sulfobium mesophilum</name>
    <dbReference type="NCBI Taxonomy" id="2016548"/>
    <lineage>
        <taxon>Bacteria</taxon>
        <taxon>Pseudomonadati</taxon>
        <taxon>Nitrospirota</taxon>
        <taxon>Nitrospiria</taxon>
        <taxon>Nitrospirales</taxon>
        <taxon>Nitrospiraceae</taxon>
        <taxon>Candidatus Sulfobium</taxon>
    </lineage>
</organism>
<name>A0A2U3QHK1_9BACT</name>
<dbReference type="EMBL" id="OUUY01000082">
    <property type="protein sequence ID" value="SPQ00881.1"/>
    <property type="molecule type" value="Genomic_DNA"/>
</dbReference>
<dbReference type="InterPro" id="IPR003423">
    <property type="entry name" value="OMP_efflux"/>
</dbReference>
<dbReference type="OrthoDB" id="9772436at2"/>
<dbReference type="AlphaFoldDB" id="A0A2U3QHK1"/>
<evidence type="ECO:0000256" key="2">
    <source>
        <dbReference type="ARBA" id="ARBA00007613"/>
    </source>
</evidence>
<evidence type="ECO:0000256" key="5">
    <source>
        <dbReference type="ARBA" id="ARBA00022692"/>
    </source>
</evidence>
<gene>
    <name evidence="10" type="ORF">NBG4_360020</name>
</gene>
<comment type="similarity">
    <text evidence="2">Belongs to the outer membrane factor (OMF) (TC 1.B.17) family.</text>
</comment>
<feature type="coiled-coil region" evidence="8">
    <location>
        <begin position="331"/>
        <end position="386"/>
    </location>
</feature>
<dbReference type="GO" id="GO:0015562">
    <property type="term" value="F:efflux transmembrane transporter activity"/>
    <property type="evidence" value="ECO:0007669"/>
    <property type="project" value="InterPro"/>
</dbReference>
<keyword evidence="11" id="KW-1185">Reference proteome</keyword>
<dbReference type="PANTHER" id="PTHR30026:SF20">
    <property type="entry name" value="OUTER MEMBRANE PROTEIN TOLC"/>
    <property type="match status" value="1"/>
</dbReference>
<evidence type="ECO:0000256" key="6">
    <source>
        <dbReference type="ARBA" id="ARBA00023136"/>
    </source>
</evidence>
<dbReference type="PIRSF" id="PIRSF001892">
    <property type="entry name" value="CyaE"/>
    <property type="match status" value="1"/>
</dbReference>
<dbReference type="InterPro" id="IPR028351">
    <property type="entry name" value="CyaE"/>
</dbReference>
<sequence>MKHFISFVMLLSIFAPFRAGAEDLIRKDEMLTLQRCVEIALVKHPTIVAAQNNVNASESRVFEAKSNYYPQIAANAGYSRIKPITGAQRIVSTGVDGTSAGNLTNSFDQFTAGLTLFQNIYDFGKTSAQVDIQKFLVNSSKSDLETTVDQVLLGVKQAYYGLLQAIRNKDVAVDTVKQFQLHLDQAKGFYEVGTHPKYDVTKAEVDLSNAKLALIKVENNIKIAKVTLNNAMGVPDAPDYIIEDILAFQKYEITFAQAIETAYKNRPDLLSAVAKRMSLERSVDLARTGYYPVLTGNASYERQDTTFFPSAEGWSAGISLTFPIFSGFLTKNQVQEAKANLSAAKANEEALKQAILLDVQQAYLNLNVAEDSISNTKLTVQQATENFEIANGRYAAGVGNPIEISDAEVSLAVAKVAYNQALYDYKVARASLEKAMGVR</sequence>
<keyword evidence="4" id="KW-1134">Transmembrane beta strand</keyword>
<dbReference type="InterPro" id="IPR051906">
    <property type="entry name" value="TolC-like"/>
</dbReference>
<dbReference type="PANTHER" id="PTHR30026">
    <property type="entry name" value="OUTER MEMBRANE PROTEIN TOLC"/>
    <property type="match status" value="1"/>
</dbReference>
<feature type="chain" id="PRO_5015415573" evidence="9">
    <location>
        <begin position="22"/>
        <end position="439"/>
    </location>
</feature>
<dbReference type="Pfam" id="PF02321">
    <property type="entry name" value="OEP"/>
    <property type="match status" value="2"/>
</dbReference>
<keyword evidence="9" id="KW-0732">Signal</keyword>
<keyword evidence="6" id="KW-0472">Membrane</keyword>
<evidence type="ECO:0000256" key="8">
    <source>
        <dbReference type="SAM" id="Coils"/>
    </source>
</evidence>
<keyword evidence="8" id="KW-0175">Coiled coil</keyword>
<evidence type="ECO:0000256" key="3">
    <source>
        <dbReference type="ARBA" id="ARBA00022448"/>
    </source>
</evidence>
<keyword evidence="7" id="KW-0998">Cell outer membrane</keyword>
<feature type="signal peptide" evidence="9">
    <location>
        <begin position="1"/>
        <end position="21"/>
    </location>
</feature>
<keyword evidence="5" id="KW-0812">Transmembrane</keyword>
<dbReference type="Proteomes" id="UP000245125">
    <property type="component" value="Unassembled WGS sequence"/>
</dbReference>
<evidence type="ECO:0000256" key="9">
    <source>
        <dbReference type="SAM" id="SignalP"/>
    </source>
</evidence>
<dbReference type="SUPFAM" id="SSF56954">
    <property type="entry name" value="Outer membrane efflux proteins (OEP)"/>
    <property type="match status" value="1"/>
</dbReference>
<evidence type="ECO:0000256" key="1">
    <source>
        <dbReference type="ARBA" id="ARBA00004442"/>
    </source>
</evidence>
<dbReference type="GO" id="GO:0015288">
    <property type="term" value="F:porin activity"/>
    <property type="evidence" value="ECO:0007669"/>
    <property type="project" value="TreeGrafter"/>
</dbReference>
<keyword evidence="3" id="KW-0813">Transport</keyword>
<proteinExistence type="inferred from homology"/>
<comment type="subcellular location">
    <subcellularLocation>
        <location evidence="1">Cell outer membrane</location>
    </subcellularLocation>
</comment>
<evidence type="ECO:0000313" key="11">
    <source>
        <dbReference type="Proteomes" id="UP000245125"/>
    </source>
</evidence>
<reference evidence="11" key="1">
    <citation type="submission" date="2018-03" db="EMBL/GenBank/DDBJ databases">
        <authorList>
            <person name="Zecchin S."/>
        </authorList>
    </citation>
    <scope>NUCLEOTIDE SEQUENCE [LARGE SCALE GENOMIC DNA]</scope>
</reference>
<accession>A0A2U3QHK1</accession>
<dbReference type="Gene3D" id="1.20.1600.10">
    <property type="entry name" value="Outer membrane efflux proteins (OEP)"/>
    <property type="match status" value="1"/>
</dbReference>
<dbReference type="GO" id="GO:1990281">
    <property type="term" value="C:efflux pump complex"/>
    <property type="evidence" value="ECO:0007669"/>
    <property type="project" value="TreeGrafter"/>
</dbReference>
<evidence type="ECO:0000256" key="4">
    <source>
        <dbReference type="ARBA" id="ARBA00022452"/>
    </source>
</evidence>
<protein>
    <submittedName>
        <fullName evidence="10">Type I secretion outer membrane protein</fullName>
    </submittedName>
</protein>
<evidence type="ECO:0000313" key="10">
    <source>
        <dbReference type="EMBL" id="SPQ00881.1"/>
    </source>
</evidence>